<dbReference type="Proteomes" id="UP000322873">
    <property type="component" value="Unassembled WGS sequence"/>
</dbReference>
<proteinExistence type="predicted"/>
<sequence>MTFSLLADYNDIISFLQLHPSPLILKSVLQRRSSEFCQQYGNHAITSLVWTYLSASIYARSLVHAPTNIARIQNQQHTTPHPSQTVKGYLWVGLVRWNHNGREHRTRHSESKEVYGRPRKQQKEINKIMDITDCRSMDEKVNCTSYSKASISLVSASRDGEPRYTGEKPIADWTCLALAEKARRIQVPKRTIQYMRKEVPSVVGSRLCQHSSPRTKAAG</sequence>
<gene>
    <name evidence="1" type="ORF">EYC84_003727</name>
</gene>
<name>A0A5M9JX70_MONFR</name>
<evidence type="ECO:0000313" key="1">
    <source>
        <dbReference type="EMBL" id="KAA8573230.1"/>
    </source>
</evidence>
<dbReference type="AlphaFoldDB" id="A0A5M9JX70"/>
<comment type="caution">
    <text evidence="1">The sequence shown here is derived from an EMBL/GenBank/DDBJ whole genome shotgun (WGS) entry which is preliminary data.</text>
</comment>
<dbReference type="EMBL" id="VICG01000004">
    <property type="protein sequence ID" value="KAA8573230.1"/>
    <property type="molecule type" value="Genomic_DNA"/>
</dbReference>
<organism evidence="1 2">
    <name type="scientific">Monilinia fructicola</name>
    <name type="common">Brown rot fungus</name>
    <name type="synonym">Ciboria fructicola</name>
    <dbReference type="NCBI Taxonomy" id="38448"/>
    <lineage>
        <taxon>Eukaryota</taxon>
        <taxon>Fungi</taxon>
        <taxon>Dikarya</taxon>
        <taxon>Ascomycota</taxon>
        <taxon>Pezizomycotina</taxon>
        <taxon>Leotiomycetes</taxon>
        <taxon>Helotiales</taxon>
        <taxon>Sclerotiniaceae</taxon>
        <taxon>Monilinia</taxon>
    </lineage>
</organism>
<accession>A0A5M9JX70</accession>
<reference evidence="1 2" key="1">
    <citation type="submission" date="2019-06" db="EMBL/GenBank/DDBJ databases">
        <title>Genome Sequence of the Brown Rot Fungal Pathogen Monilinia fructicola.</title>
        <authorList>
            <person name="De Miccolis Angelini R.M."/>
            <person name="Landi L."/>
            <person name="Abate D."/>
            <person name="Pollastro S."/>
            <person name="Romanazzi G."/>
            <person name="Faretra F."/>
        </authorList>
    </citation>
    <scope>NUCLEOTIDE SEQUENCE [LARGE SCALE GENOMIC DNA]</scope>
    <source>
        <strain evidence="1 2">Mfrc123</strain>
    </source>
</reference>
<keyword evidence="2" id="KW-1185">Reference proteome</keyword>
<protein>
    <submittedName>
        <fullName evidence="1">Uncharacterized protein</fullName>
    </submittedName>
</protein>
<evidence type="ECO:0000313" key="2">
    <source>
        <dbReference type="Proteomes" id="UP000322873"/>
    </source>
</evidence>